<proteinExistence type="predicted"/>
<evidence type="ECO:0000313" key="3">
    <source>
        <dbReference type="Proteomes" id="UP001286313"/>
    </source>
</evidence>
<feature type="compositionally biased region" description="Low complexity" evidence="1">
    <location>
        <begin position="68"/>
        <end position="104"/>
    </location>
</feature>
<gene>
    <name evidence="2" type="ORF">Pcinc_027459</name>
</gene>
<keyword evidence="3" id="KW-1185">Reference proteome</keyword>
<comment type="caution">
    <text evidence="2">The sequence shown here is derived from an EMBL/GenBank/DDBJ whole genome shotgun (WGS) entry which is preliminary data.</text>
</comment>
<organism evidence="2 3">
    <name type="scientific">Petrolisthes cinctipes</name>
    <name type="common">Flat porcelain crab</name>
    <dbReference type="NCBI Taxonomy" id="88211"/>
    <lineage>
        <taxon>Eukaryota</taxon>
        <taxon>Metazoa</taxon>
        <taxon>Ecdysozoa</taxon>
        <taxon>Arthropoda</taxon>
        <taxon>Crustacea</taxon>
        <taxon>Multicrustacea</taxon>
        <taxon>Malacostraca</taxon>
        <taxon>Eumalacostraca</taxon>
        <taxon>Eucarida</taxon>
        <taxon>Decapoda</taxon>
        <taxon>Pleocyemata</taxon>
        <taxon>Anomura</taxon>
        <taxon>Galatheoidea</taxon>
        <taxon>Porcellanidae</taxon>
        <taxon>Petrolisthes</taxon>
    </lineage>
</organism>
<dbReference type="EMBL" id="JAWQEG010003286">
    <property type="protein sequence ID" value="KAK3867045.1"/>
    <property type="molecule type" value="Genomic_DNA"/>
</dbReference>
<name>A0AAE1F419_PETCI</name>
<evidence type="ECO:0000256" key="1">
    <source>
        <dbReference type="SAM" id="MobiDB-lite"/>
    </source>
</evidence>
<dbReference type="AlphaFoldDB" id="A0AAE1F419"/>
<dbReference type="Proteomes" id="UP001286313">
    <property type="component" value="Unassembled WGS sequence"/>
</dbReference>
<evidence type="ECO:0000313" key="2">
    <source>
        <dbReference type="EMBL" id="KAK3867045.1"/>
    </source>
</evidence>
<sequence>MKAVQGLEPTPNSRRIGRGYLLPRGASQCHEGEEGFACSLPPCRHPFPPIITILSPLPPITTTLSPLPPITTTLSPLPPSSHSSPLPSTTTQKTPPLFSTSLPPFSRPPSHNHHPVVPFPSPHFFRSL</sequence>
<protein>
    <submittedName>
        <fullName evidence="2">Uncharacterized protein</fullName>
    </submittedName>
</protein>
<accession>A0AAE1F419</accession>
<feature type="region of interest" description="Disordered" evidence="1">
    <location>
        <begin position="68"/>
        <end position="116"/>
    </location>
</feature>
<reference evidence="2" key="1">
    <citation type="submission" date="2023-10" db="EMBL/GenBank/DDBJ databases">
        <title>Genome assemblies of two species of porcelain crab, Petrolisthes cinctipes and Petrolisthes manimaculis (Anomura: Porcellanidae).</title>
        <authorList>
            <person name="Angst P."/>
        </authorList>
    </citation>
    <scope>NUCLEOTIDE SEQUENCE</scope>
    <source>
        <strain evidence="2">PB745_01</strain>
        <tissue evidence="2">Gill</tissue>
    </source>
</reference>